<keyword evidence="3" id="KW-0472">Membrane</keyword>
<dbReference type="GO" id="GO:0006892">
    <property type="term" value="P:post-Golgi vesicle-mediated transport"/>
    <property type="evidence" value="ECO:0007669"/>
    <property type="project" value="TreeGrafter"/>
</dbReference>
<dbReference type="SUPFAM" id="SSF57424">
    <property type="entry name" value="LDL receptor-like module"/>
    <property type="match status" value="1"/>
</dbReference>
<dbReference type="CDD" id="cd00112">
    <property type="entry name" value="LDLa"/>
    <property type="match status" value="1"/>
</dbReference>
<dbReference type="GO" id="GO:0016020">
    <property type="term" value="C:membrane"/>
    <property type="evidence" value="ECO:0007669"/>
    <property type="project" value="TreeGrafter"/>
</dbReference>
<keyword evidence="3" id="KW-0812">Transmembrane</keyword>
<dbReference type="InterPro" id="IPR036055">
    <property type="entry name" value="LDL_receptor-like_sf"/>
</dbReference>
<feature type="transmembrane region" description="Helical" evidence="3">
    <location>
        <begin position="817"/>
        <end position="838"/>
    </location>
</feature>
<dbReference type="PANTHER" id="PTHR12106:SF27">
    <property type="entry name" value="SORTILIN-RELATED RECEPTOR"/>
    <property type="match status" value="1"/>
</dbReference>
<dbReference type="SMART" id="SM00192">
    <property type="entry name" value="LDLa"/>
    <property type="match status" value="1"/>
</dbReference>
<gene>
    <name evidence="4" type="ORF">RF11_00995</name>
</gene>
<accession>A0A0C2INM4</accession>
<evidence type="ECO:0000256" key="2">
    <source>
        <dbReference type="PROSITE-ProRule" id="PRU00124"/>
    </source>
</evidence>
<dbReference type="InterPro" id="IPR050310">
    <property type="entry name" value="VPS10-sortilin"/>
</dbReference>
<proteinExistence type="predicted"/>
<comment type="caution">
    <text evidence="2">Lacks conserved residue(s) required for the propagation of feature annotation.</text>
</comment>
<keyword evidence="4" id="KW-0675">Receptor</keyword>
<evidence type="ECO:0000256" key="3">
    <source>
        <dbReference type="SAM" id="Phobius"/>
    </source>
</evidence>
<protein>
    <submittedName>
        <fullName evidence="4">Sortilin-related receptor</fullName>
    </submittedName>
</protein>
<dbReference type="AlphaFoldDB" id="A0A0C2INM4"/>
<dbReference type="Gene3D" id="2.120.10.30">
    <property type="entry name" value="TolB, C-terminal domain"/>
    <property type="match status" value="1"/>
</dbReference>
<evidence type="ECO:0000313" key="4">
    <source>
        <dbReference type="EMBL" id="KII67089.1"/>
    </source>
</evidence>
<name>A0A0C2INM4_THEKT</name>
<feature type="disulfide bond" evidence="2">
    <location>
        <begin position="749"/>
        <end position="767"/>
    </location>
</feature>
<dbReference type="Proteomes" id="UP000031668">
    <property type="component" value="Unassembled WGS sequence"/>
</dbReference>
<reference evidence="4 5" key="1">
    <citation type="journal article" date="2014" name="Genome Biol. Evol.">
        <title>The genome of the myxosporean Thelohanellus kitauei shows adaptations to nutrient acquisition within its fish host.</title>
        <authorList>
            <person name="Yang Y."/>
            <person name="Xiong J."/>
            <person name="Zhou Z."/>
            <person name="Huo F."/>
            <person name="Miao W."/>
            <person name="Ran C."/>
            <person name="Liu Y."/>
            <person name="Zhang J."/>
            <person name="Feng J."/>
            <person name="Wang M."/>
            <person name="Wang M."/>
            <person name="Wang L."/>
            <person name="Yao B."/>
        </authorList>
    </citation>
    <scope>NUCLEOTIDE SEQUENCE [LARGE SCALE GENOMIC DNA]</scope>
    <source>
        <strain evidence="4">Wuqing</strain>
    </source>
</reference>
<comment type="caution">
    <text evidence="4">The sequence shown here is derived from an EMBL/GenBank/DDBJ whole genome shotgun (WGS) entry which is preliminary data.</text>
</comment>
<keyword evidence="3" id="KW-1133">Transmembrane helix</keyword>
<dbReference type="SUPFAM" id="SSF110296">
    <property type="entry name" value="Oligoxyloglucan reducing end-specific cellobiohydrolase"/>
    <property type="match status" value="1"/>
</dbReference>
<keyword evidence="5" id="KW-1185">Reference proteome</keyword>
<dbReference type="EMBL" id="JWZT01003310">
    <property type="protein sequence ID" value="KII67089.1"/>
    <property type="molecule type" value="Genomic_DNA"/>
</dbReference>
<evidence type="ECO:0000313" key="5">
    <source>
        <dbReference type="Proteomes" id="UP000031668"/>
    </source>
</evidence>
<dbReference type="InterPro" id="IPR011042">
    <property type="entry name" value="6-blade_b-propeller_TolB-like"/>
</dbReference>
<organism evidence="4 5">
    <name type="scientific">Thelohanellus kitauei</name>
    <name type="common">Myxosporean</name>
    <dbReference type="NCBI Taxonomy" id="669202"/>
    <lineage>
        <taxon>Eukaryota</taxon>
        <taxon>Metazoa</taxon>
        <taxon>Cnidaria</taxon>
        <taxon>Myxozoa</taxon>
        <taxon>Myxosporea</taxon>
        <taxon>Bivalvulida</taxon>
        <taxon>Platysporina</taxon>
        <taxon>Myxobolidae</taxon>
        <taxon>Thelohanellus</taxon>
    </lineage>
</organism>
<evidence type="ECO:0000256" key="1">
    <source>
        <dbReference type="ARBA" id="ARBA00023157"/>
    </source>
</evidence>
<dbReference type="PANTHER" id="PTHR12106">
    <property type="entry name" value="SORTILIN RELATED"/>
    <property type="match status" value="1"/>
</dbReference>
<keyword evidence="1 2" id="KW-1015">Disulfide bond</keyword>
<dbReference type="InterPro" id="IPR002172">
    <property type="entry name" value="LDrepeatLR_classA_rpt"/>
</dbReference>
<sequence length="880" mass="102060">MDFVSNIRGYVYLSPDKTFHFFDGRVRSISFTKETVLDYRIVGYQVLLIQPVKDVSDIKLSIYNCVKKHESWTVFPTLLSIKEVKLFEYDSPYYYLVLVHGDMNTCLWTTTATPFHFVRTVCSNRETESLVESNIFIDKRDPSQLYFNVLLEKDRKQTYRSINSGRFWHEMKFLKDESSEYRQAINFNFSLHDAGSNPRGYSEIDIQYQQLPDGLQPFITFDRGDSWKRTPKTQHNVIMLNYATVILGIDMDTNFINYSFNEGKTWIRHKIFTNKLIVLYVGQFQGTDQKALIVTKEAGTKDITFTIIDFLSILNNDCTSTELHTWHLPSPAGFCQWGLIGIMKTRKPEILCLYKMKSHEYEGIGCNCTSNDFPCVFGFQPFADICVGDLLSGSYQSPKMCRNGSDDRDHELGYVKVDEKKCVFHQFYNDISTLSTEFCVKNNNTDFIVLESSHKLYMSRIYKRGADIRKRRPIPIGPFLKESINGPYAFDFLEQMMYRFKDKRVTKNSFFGVYQASIYFVNDDIIDMIIDPAASVLIYLTKRKRLMILSLLTNFQDLIYKDVVAFKHSPHQRSLSFVTSKNTVCYSNLTGKPRCHKLNHDVSHAYVDVEKSKIYSITPDRVLKIQTYAKDFSDMKMYLEILNVQDFAVVDDNLYFLSDGNMMYRNMTSDSTKVLLVHQHNFDHLVFHRVYFQNQQLCKKFNCQFMCYPDSYSSASCGCPSSMIKDKNICKCPPKIPDCLRQYCAGYLCKNSKCLPDNVKNNGVDDCGDNSDENHGHIKCSSHNHLCHGKCITKDVVCGNDKEDTPKQSKLRRFPTILIICVCLIIGISITITIYKIIRTTRQKRIHRRMKLIIYDDLADLENTDATEYNDVISLDEEQG</sequence>
<dbReference type="PROSITE" id="PS50068">
    <property type="entry name" value="LDLRA_2"/>
    <property type="match status" value="1"/>
</dbReference>
<dbReference type="GO" id="GO:0005794">
    <property type="term" value="C:Golgi apparatus"/>
    <property type="evidence" value="ECO:0007669"/>
    <property type="project" value="TreeGrafter"/>
</dbReference>
<dbReference type="OrthoDB" id="10013209at2759"/>